<keyword evidence="1" id="KW-0812">Transmembrane</keyword>
<evidence type="ECO:0000256" key="1">
    <source>
        <dbReference type="SAM" id="Phobius"/>
    </source>
</evidence>
<feature type="transmembrane region" description="Helical" evidence="1">
    <location>
        <begin position="39"/>
        <end position="59"/>
    </location>
</feature>
<name>A0A6J4KA26_9ACTN</name>
<gene>
    <name evidence="2" type="ORF">AVDCRST_MAG48-1157</name>
</gene>
<dbReference type="AlphaFoldDB" id="A0A6J4KA26"/>
<sequence length="141" mass="14713">MNRTVPGNPRTRLLLAALLPALATALTLAPVLFSPPEQVPLMLGLLIVSSAPAVALVVNWRWPAATNKDRAAWAALPQVAVVPLMVRLDVWLDVRSGYLLRHSGEEAMAYGIGTVFGVLAGIVLVVLVGFAGRLGASLGGG</sequence>
<protein>
    <submittedName>
        <fullName evidence="2">Uncharacterized protein</fullName>
    </submittedName>
</protein>
<feature type="transmembrane region" description="Helical" evidence="1">
    <location>
        <begin position="108"/>
        <end position="131"/>
    </location>
</feature>
<feature type="transmembrane region" description="Helical" evidence="1">
    <location>
        <begin position="12"/>
        <end position="33"/>
    </location>
</feature>
<evidence type="ECO:0000313" key="2">
    <source>
        <dbReference type="EMBL" id="CAA9298943.1"/>
    </source>
</evidence>
<accession>A0A6J4KA26</accession>
<keyword evidence="1" id="KW-0472">Membrane</keyword>
<keyword evidence="1" id="KW-1133">Transmembrane helix</keyword>
<proteinExistence type="predicted"/>
<dbReference type="EMBL" id="CADCTS010000166">
    <property type="protein sequence ID" value="CAA9298943.1"/>
    <property type="molecule type" value="Genomic_DNA"/>
</dbReference>
<reference evidence="2" key="1">
    <citation type="submission" date="2020-02" db="EMBL/GenBank/DDBJ databases">
        <authorList>
            <person name="Meier V. D."/>
        </authorList>
    </citation>
    <scope>NUCLEOTIDE SEQUENCE</scope>
    <source>
        <strain evidence="2">AVDCRST_MAG48</strain>
    </source>
</reference>
<organism evidence="2">
    <name type="scientific">uncultured Friedmanniella sp</name>
    <dbReference type="NCBI Taxonomy" id="335381"/>
    <lineage>
        <taxon>Bacteria</taxon>
        <taxon>Bacillati</taxon>
        <taxon>Actinomycetota</taxon>
        <taxon>Actinomycetes</taxon>
        <taxon>Propionibacteriales</taxon>
        <taxon>Nocardioidaceae</taxon>
        <taxon>Friedmanniella</taxon>
        <taxon>environmental samples</taxon>
    </lineage>
</organism>